<gene>
    <name evidence="1" type="ORF">UFOPK2996_01484</name>
    <name evidence="2" type="ORF">UFOPK3317_00804</name>
</gene>
<dbReference type="AlphaFoldDB" id="A0A6J6YGZ3"/>
<evidence type="ECO:0000313" key="1">
    <source>
        <dbReference type="EMBL" id="CAB4808680.1"/>
    </source>
</evidence>
<dbReference type="EMBL" id="CAFBLK010000123">
    <property type="protein sequence ID" value="CAB4869177.1"/>
    <property type="molecule type" value="Genomic_DNA"/>
</dbReference>
<evidence type="ECO:0000313" key="2">
    <source>
        <dbReference type="EMBL" id="CAB4869177.1"/>
    </source>
</evidence>
<reference evidence="1" key="1">
    <citation type="submission" date="2020-05" db="EMBL/GenBank/DDBJ databases">
        <authorList>
            <person name="Chiriac C."/>
            <person name="Salcher M."/>
            <person name="Ghai R."/>
            <person name="Kavagutti S V."/>
        </authorList>
    </citation>
    <scope>NUCLEOTIDE SEQUENCE</scope>
</reference>
<accession>A0A6J6YGZ3</accession>
<organism evidence="1">
    <name type="scientific">freshwater metagenome</name>
    <dbReference type="NCBI Taxonomy" id="449393"/>
    <lineage>
        <taxon>unclassified sequences</taxon>
        <taxon>metagenomes</taxon>
        <taxon>ecological metagenomes</taxon>
    </lineage>
</organism>
<protein>
    <submittedName>
        <fullName evidence="1">Unannotated protein</fullName>
    </submittedName>
</protein>
<proteinExistence type="predicted"/>
<sequence>MDEAFWEITEDLRRNEAGERYAEALAIYAAGVGARPFRDQVRRVPVGESVSIVTRDGAWITGRVVAVGLDWLRVAESIETEGSARSRVRRHHDVRIDAVVRLVQELQ</sequence>
<dbReference type="EMBL" id="CAFAAH010000262">
    <property type="protein sequence ID" value="CAB4808680.1"/>
    <property type="molecule type" value="Genomic_DNA"/>
</dbReference>
<name>A0A6J6YGZ3_9ZZZZ</name>